<accession>A0A1L7I990</accession>
<protein>
    <recommendedName>
        <fullName evidence="3">Secreted protein</fullName>
    </recommendedName>
</protein>
<name>A0A1L7I990_9FLAO</name>
<sequence>MKKFFQKILSISLALIVFLSTMSFTVVSNYCADVLVDYSFFDNASWCNEMPDDSFSKVCEISEVPCCSSDQFVVEGMDDLQMNSVESLTFDQQLFVATFTYSFVNLFEVGDKETIPFANYTPPLLVKDILLLDQTFLI</sequence>
<reference evidence="1 2" key="1">
    <citation type="submission" date="2016-07" db="EMBL/GenBank/DDBJ databases">
        <title>Multi-omics approach to identify versatile polysaccharide utilization systems of a marine flavobacterium Gramella flava.</title>
        <authorList>
            <person name="Tang K."/>
        </authorList>
    </citation>
    <scope>NUCLEOTIDE SEQUENCE [LARGE SCALE GENOMIC DNA]</scope>
    <source>
        <strain evidence="1 2">JLT2011</strain>
    </source>
</reference>
<dbReference type="InterPro" id="IPR058060">
    <property type="entry name" value="HYC_CC_PP"/>
</dbReference>
<dbReference type="Proteomes" id="UP000186230">
    <property type="component" value="Chromosome"/>
</dbReference>
<organism evidence="1 2">
    <name type="scientific">Christiangramia flava JLT2011</name>
    <dbReference type="NCBI Taxonomy" id="1229726"/>
    <lineage>
        <taxon>Bacteria</taxon>
        <taxon>Pseudomonadati</taxon>
        <taxon>Bacteroidota</taxon>
        <taxon>Flavobacteriia</taxon>
        <taxon>Flavobacteriales</taxon>
        <taxon>Flavobacteriaceae</taxon>
        <taxon>Christiangramia</taxon>
    </lineage>
</organism>
<proteinExistence type="predicted"/>
<dbReference type="RefSeq" id="WP_083645720.1">
    <property type="nucleotide sequence ID" value="NZ_AMRU01000004.1"/>
</dbReference>
<evidence type="ECO:0000313" key="2">
    <source>
        <dbReference type="Proteomes" id="UP000186230"/>
    </source>
</evidence>
<dbReference type="Pfam" id="PF26622">
    <property type="entry name" value="DUF8199"/>
    <property type="match status" value="1"/>
</dbReference>
<keyword evidence="2" id="KW-1185">Reference proteome</keyword>
<dbReference type="InterPro" id="IPR058512">
    <property type="entry name" value="DUF8199"/>
</dbReference>
<dbReference type="NCBIfam" id="NF047658">
    <property type="entry name" value="HYC_CC_PP"/>
    <property type="match status" value="1"/>
</dbReference>
<evidence type="ECO:0008006" key="3">
    <source>
        <dbReference type="Google" id="ProtNLM"/>
    </source>
</evidence>
<dbReference type="AlphaFoldDB" id="A0A1L7I990"/>
<dbReference type="OrthoDB" id="1493875at2"/>
<dbReference type="KEGG" id="gfl:GRFL_3442"/>
<gene>
    <name evidence="1" type="ORF">GRFL_3442</name>
</gene>
<evidence type="ECO:0000313" key="1">
    <source>
        <dbReference type="EMBL" id="APU70166.1"/>
    </source>
</evidence>
<dbReference type="STRING" id="1229726.GRFL_3442"/>
<dbReference type="EMBL" id="CP016359">
    <property type="protein sequence ID" value="APU70166.1"/>
    <property type="molecule type" value="Genomic_DNA"/>
</dbReference>